<comment type="caution">
    <text evidence="3">The sequence shown here is derived from an EMBL/GenBank/DDBJ whole genome shotgun (WGS) entry which is preliminary data.</text>
</comment>
<dbReference type="Proteomes" id="UP001165085">
    <property type="component" value="Unassembled WGS sequence"/>
</dbReference>
<feature type="region of interest" description="Disordered" evidence="1">
    <location>
        <begin position="166"/>
        <end position="234"/>
    </location>
</feature>
<proteinExistence type="predicted"/>
<dbReference type="InterPro" id="IPR008271">
    <property type="entry name" value="Ser/Thr_kinase_AS"/>
</dbReference>
<feature type="region of interest" description="Disordered" evidence="1">
    <location>
        <begin position="393"/>
        <end position="413"/>
    </location>
</feature>
<feature type="region of interest" description="Disordered" evidence="1">
    <location>
        <begin position="68"/>
        <end position="112"/>
    </location>
</feature>
<keyword evidence="4" id="KW-1185">Reference proteome</keyword>
<protein>
    <recommendedName>
        <fullName evidence="2">Protein kinase domain-containing protein</fullName>
    </recommendedName>
</protein>
<evidence type="ECO:0000259" key="2">
    <source>
        <dbReference type="PROSITE" id="PS50011"/>
    </source>
</evidence>
<feature type="compositionally biased region" description="Basic residues" evidence="1">
    <location>
        <begin position="1"/>
        <end position="14"/>
    </location>
</feature>
<feature type="region of interest" description="Disordered" evidence="1">
    <location>
        <begin position="261"/>
        <end position="280"/>
    </location>
</feature>
<name>A0A9W7F2B3_9STRA</name>
<dbReference type="InterPro" id="IPR011009">
    <property type="entry name" value="Kinase-like_dom_sf"/>
</dbReference>
<dbReference type="PROSITE" id="PS50011">
    <property type="entry name" value="PROTEIN_KINASE_DOM"/>
    <property type="match status" value="1"/>
</dbReference>
<dbReference type="SMART" id="SM00220">
    <property type="entry name" value="S_TKc"/>
    <property type="match status" value="1"/>
</dbReference>
<dbReference type="GO" id="GO:0005524">
    <property type="term" value="F:ATP binding"/>
    <property type="evidence" value="ECO:0007669"/>
    <property type="project" value="InterPro"/>
</dbReference>
<dbReference type="SUPFAM" id="SSF56112">
    <property type="entry name" value="Protein kinase-like (PK-like)"/>
    <property type="match status" value="1"/>
</dbReference>
<feature type="compositionally biased region" description="Polar residues" evidence="1">
    <location>
        <begin position="368"/>
        <end position="378"/>
    </location>
</feature>
<dbReference type="OrthoDB" id="194690at2759"/>
<evidence type="ECO:0000256" key="1">
    <source>
        <dbReference type="SAM" id="MobiDB-lite"/>
    </source>
</evidence>
<dbReference type="GO" id="GO:0035556">
    <property type="term" value="P:intracellular signal transduction"/>
    <property type="evidence" value="ECO:0007669"/>
    <property type="project" value="TreeGrafter"/>
</dbReference>
<dbReference type="Gene3D" id="1.10.510.10">
    <property type="entry name" value="Transferase(Phosphotransferase) domain 1"/>
    <property type="match status" value="1"/>
</dbReference>
<evidence type="ECO:0000313" key="3">
    <source>
        <dbReference type="EMBL" id="GMH98368.1"/>
    </source>
</evidence>
<feature type="compositionally biased region" description="Low complexity" evidence="1">
    <location>
        <begin position="841"/>
        <end position="850"/>
    </location>
</feature>
<gene>
    <name evidence="3" type="ORF">TrST_g9814</name>
</gene>
<dbReference type="EMBL" id="BRXY01000515">
    <property type="protein sequence ID" value="GMH98368.1"/>
    <property type="molecule type" value="Genomic_DNA"/>
</dbReference>
<feature type="compositionally biased region" description="Acidic residues" evidence="1">
    <location>
        <begin position="851"/>
        <end position="866"/>
    </location>
</feature>
<feature type="region of interest" description="Disordered" evidence="1">
    <location>
        <begin position="838"/>
        <end position="866"/>
    </location>
</feature>
<sequence>MPPKRRVAYGRRGTKPGLTDVTNTLSAGGNGVSCFGKKTGDTFESLAAKAKAKNEDRWADVVSIKTDIDSEDEQEDSVPSLKSALSPTISNHKKTFGGSNVSSSLDSSDTARNAKYRYSVLSPKKDDKVAKSLNGLNNLNAFGNRKRGVCGTPVEAMSSKNRFFVEGLSPDSPLPAAASPSSGGRARSKSRIFSPENRSSSCSNPPQTSTDMDEEGVDDVPRVKRSTSGAAADFQPYQPPAVVAANHPKCTSSGLKFALKQVKSESKKNGKSKSRSKKAQDVMIVPPNTWEESDRKGFIEWGNTVGFQVRNAGGGIIFLVLKGDKIEAVKDTLEKAWKILKDKKKGVETEAVEVQKQPSPLRRRSHTFPPNNSKSNTSMDVDMVIDEMAGLTMEKPPQKPPRPSYSPTPVNIHGHNSDYFIRRRRRISGDWSPTPASTATTPASELISKPLGAPMSSSNNNLSHDTPMIKRESYWGSQPNGSDWGTTVKAERVGTERIAKWLDSIDAVYGSQELEPSKTTSNMADVPAIALVRRNTLTFDGEEDEEDESVPERRSTATSDSTKKTEDSMDEEQDSFGYDELPALGGDLPARKDAFNANRLSRNVSMGRRRSSIFKREASVGASAMKGLTLDTFDSAYDDDDTFLQPLGIMDEQMPEAEAEEKRRRKTMAKHRRVSMCANAMDMALPRRTSTMGGEDGYAGSAISSIASGLGRMSSIGGGMLKSRLSSMGGGFARLTSKFGMPMRVARADAGEEDEEDTVTIEEAVPEKVKVLVSSGVLSEEVSVVHEALTNTLPLILSYLNEAELLTSSSLVNSSWWDESVSCQANLMLVSVGCEDQMQNGSKDSSGSDDNMADSDSDLDSDSDDEKEVELGSVALSMKRPYKFLNDCYPWAAFLSEGAFKRVYRVHNKKVGAMEALSVMDLDLIESTGNKQVVGAELAVSTLLSSLVRRNICPNFIATRRVFTMDYEPPATHWGDEHNKCPKGKSYNPKSRSSFPKKPPKGTAGRFQYIAMELCRHGDIEDYLKDQVGKVMSAYEARMMLFQMAFSLHVAKEKFGLKHYDVKNLNFLLQDANPEEDEGHDHTHVMLRYAVGDSVFNLKMEREKATIAKLADYGTADLRAGVEDLPISLAQFTTLENTPADYLFLGEAARQGPGHDNFGLGLSMFHLFSGNAPYEEVMEDVKCGEGLKRCLGKVWEDEEDERFALIRSLINADVYEEGDEKDFTLHDTLYRYLVLFGVPSRFGSGDAEKVFAAVEKGLKADKKQYETDKKAFNLDVGNNYIVNAARERLQECEGAMDLLKALVDFDPEKRATSEAVLFSKMMEPLKQGGDEADREETFVREYLSFGRGKKKNNF</sequence>
<feature type="region of interest" description="Disordered" evidence="1">
    <location>
        <begin position="974"/>
        <end position="1002"/>
    </location>
</feature>
<dbReference type="InterPro" id="IPR000719">
    <property type="entry name" value="Prot_kinase_dom"/>
</dbReference>
<feature type="compositionally biased region" description="Low complexity" evidence="1">
    <location>
        <begin position="99"/>
        <end position="108"/>
    </location>
</feature>
<dbReference type="PROSITE" id="PS00108">
    <property type="entry name" value="PROTEIN_KINASE_ST"/>
    <property type="match status" value="1"/>
</dbReference>
<feature type="compositionally biased region" description="Low complexity" evidence="1">
    <location>
        <begin position="167"/>
        <end position="185"/>
    </location>
</feature>
<organism evidence="3 4">
    <name type="scientific">Triparma strigata</name>
    <dbReference type="NCBI Taxonomy" id="1606541"/>
    <lineage>
        <taxon>Eukaryota</taxon>
        <taxon>Sar</taxon>
        <taxon>Stramenopiles</taxon>
        <taxon>Ochrophyta</taxon>
        <taxon>Bolidophyceae</taxon>
        <taxon>Parmales</taxon>
        <taxon>Triparmaceae</taxon>
        <taxon>Triparma</taxon>
    </lineage>
</organism>
<reference evidence="4" key="1">
    <citation type="journal article" date="2023" name="Commun. Biol.">
        <title>Genome analysis of Parmales, the sister group of diatoms, reveals the evolutionary specialization of diatoms from phago-mixotrophs to photoautotrophs.</title>
        <authorList>
            <person name="Ban H."/>
            <person name="Sato S."/>
            <person name="Yoshikawa S."/>
            <person name="Yamada K."/>
            <person name="Nakamura Y."/>
            <person name="Ichinomiya M."/>
            <person name="Sato N."/>
            <person name="Blanc-Mathieu R."/>
            <person name="Endo H."/>
            <person name="Kuwata A."/>
            <person name="Ogata H."/>
        </authorList>
    </citation>
    <scope>NUCLEOTIDE SEQUENCE [LARGE SCALE GENOMIC DNA]</scope>
    <source>
        <strain evidence="4">NIES 3701</strain>
    </source>
</reference>
<dbReference type="PANTHER" id="PTHR24419:SF34">
    <property type="entry name" value="PROTEIN TUBE-RELATED"/>
    <property type="match status" value="1"/>
</dbReference>
<dbReference type="GO" id="GO:0005634">
    <property type="term" value="C:nucleus"/>
    <property type="evidence" value="ECO:0007669"/>
    <property type="project" value="TreeGrafter"/>
</dbReference>
<dbReference type="GO" id="GO:0004672">
    <property type="term" value="F:protein kinase activity"/>
    <property type="evidence" value="ECO:0007669"/>
    <property type="project" value="InterPro"/>
</dbReference>
<accession>A0A9W7F2B3</accession>
<feature type="region of interest" description="Disordered" evidence="1">
    <location>
        <begin position="537"/>
        <end position="590"/>
    </location>
</feature>
<feature type="region of interest" description="Disordered" evidence="1">
    <location>
        <begin position="1"/>
        <end position="22"/>
    </location>
</feature>
<feature type="compositionally biased region" description="Basic and acidic residues" evidence="1">
    <location>
        <begin position="550"/>
        <end position="567"/>
    </location>
</feature>
<feature type="compositionally biased region" description="Acidic residues" evidence="1">
    <location>
        <begin position="540"/>
        <end position="549"/>
    </location>
</feature>
<evidence type="ECO:0000313" key="4">
    <source>
        <dbReference type="Proteomes" id="UP001165085"/>
    </source>
</evidence>
<dbReference type="GO" id="GO:0005737">
    <property type="term" value="C:cytoplasm"/>
    <property type="evidence" value="ECO:0007669"/>
    <property type="project" value="TreeGrafter"/>
</dbReference>
<feature type="compositionally biased region" description="Polar residues" evidence="1">
    <location>
        <begin position="196"/>
        <end position="210"/>
    </location>
</feature>
<dbReference type="PANTHER" id="PTHR24419">
    <property type="entry name" value="INTERLEUKIN-1 RECEPTOR-ASSOCIATED KINASE"/>
    <property type="match status" value="1"/>
</dbReference>
<feature type="domain" description="Protein kinase" evidence="2">
    <location>
        <begin position="889"/>
        <end position="1322"/>
    </location>
</feature>
<feature type="region of interest" description="Disordered" evidence="1">
    <location>
        <begin position="352"/>
        <end position="378"/>
    </location>
</feature>